<evidence type="ECO:0000313" key="2">
    <source>
        <dbReference type="EMBL" id="SDH11267.1"/>
    </source>
</evidence>
<keyword evidence="3" id="KW-1185">Reference proteome</keyword>
<proteinExistence type="predicted"/>
<evidence type="ECO:0000313" key="3">
    <source>
        <dbReference type="Proteomes" id="UP000199202"/>
    </source>
</evidence>
<feature type="transmembrane region" description="Helical" evidence="1">
    <location>
        <begin position="207"/>
        <end position="229"/>
    </location>
</feature>
<keyword evidence="1" id="KW-0472">Membrane</keyword>
<keyword evidence="1" id="KW-1133">Transmembrane helix</keyword>
<dbReference type="Proteomes" id="UP000199202">
    <property type="component" value="Unassembled WGS sequence"/>
</dbReference>
<dbReference type="AlphaFoldDB" id="A0A1G7ZRP3"/>
<accession>A0A1G7ZRP3</accession>
<dbReference type="EMBL" id="FNDJ01000001">
    <property type="protein sequence ID" value="SDH11267.1"/>
    <property type="molecule type" value="Genomic_DNA"/>
</dbReference>
<dbReference type="STRING" id="633440.SAMN05421869_101499"/>
<gene>
    <name evidence="2" type="ORF">SAMN05421869_101499</name>
</gene>
<keyword evidence="1" id="KW-0812">Transmembrane</keyword>
<reference evidence="2 3" key="1">
    <citation type="submission" date="2016-10" db="EMBL/GenBank/DDBJ databases">
        <authorList>
            <person name="de Groot N.N."/>
        </authorList>
    </citation>
    <scope>NUCLEOTIDE SEQUENCE [LARGE SCALE GENOMIC DNA]</scope>
    <source>
        <strain evidence="2 3">CGMCC 4.6533</strain>
    </source>
</reference>
<name>A0A1G7ZRP3_9ACTN</name>
<sequence length="238" mass="24661">MIRPGEAVSARTAFPGLSYRSHLVILPVIARACVPLVAVALAVAPAAAAAAHPFGPPSTARIRAEGSQVTLAWLPAEDDWVAIGRSVGAFGDPAAGIDTTLTGEQRLARSAAVRDYLLGRIGVAQAGRPCAAELEPLERLLAEGARFSFECANPVAEVDVRIAALTDLHEAYRTVLTAETPATPAQAVLTAATDTQRLRFDPTARGGVSLVVPAVALVAALGALAALLVRRRRQGVRG</sequence>
<organism evidence="2 3">
    <name type="scientific">Nonomuraea jiangxiensis</name>
    <dbReference type="NCBI Taxonomy" id="633440"/>
    <lineage>
        <taxon>Bacteria</taxon>
        <taxon>Bacillati</taxon>
        <taxon>Actinomycetota</taxon>
        <taxon>Actinomycetes</taxon>
        <taxon>Streptosporangiales</taxon>
        <taxon>Streptosporangiaceae</taxon>
        <taxon>Nonomuraea</taxon>
    </lineage>
</organism>
<evidence type="ECO:0000256" key="1">
    <source>
        <dbReference type="SAM" id="Phobius"/>
    </source>
</evidence>
<protein>
    <submittedName>
        <fullName evidence="2">Uncharacterized protein</fullName>
    </submittedName>
</protein>